<gene>
    <name evidence="1" type="ORF">F4821DRAFT_279577</name>
</gene>
<accession>A0ACC0DHW7</accession>
<evidence type="ECO:0000313" key="2">
    <source>
        <dbReference type="Proteomes" id="UP001497680"/>
    </source>
</evidence>
<dbReference type="Proteomes" id="UP001497680">
    <property type="component" value="Unassembled WGS sequence"/>
</dbReference>
<reference evidence="1 2" key="1">
    <citation type="journal article" date="2022" name="New Phytol.">
        <title>Ecological generalism drives hyperdiversity of secondary metabolite gene clusters in xylarialean endophytes.</title>
        <authorList>
            <person name="Franco M.E.E."/>
            <person name="Wisecaver J.H."/>
            <person name="Arnold A.E."/>
            <person name="Ju Y.M."/>
            <person name="Slot J.C."/>
            <person name="Ahrendt S."/>
            <person name="Moore L.P."/>
            <person name="Eastman K.E."/>
            <person name="Scott K."/>
            <person name="Konkel Z."/>
            <person name="Mondo S.J."/>
            <person name="Kuo A."/>
            <person name="Hayes R.D."/>
            <person name="Haridas S."/>
            <person name="Andreopoulos B."/>
            <person name="Riley R."/>
            <person name="LaButti K."/>
            <person name="Pangilinan J."/>
            <person name="Lipzen A."/>
            <person name="Amirebrahimi M."/>
            <person name="Yan J."/>
            <person name="Adam C."/>
            <person name="Keymanesh K."/>
            <person name="Ng V."/>
            <person name="Louie K."/>
            <person name="Northen T."/>
            <person name="Drula E."/>
            <person name="Henrissat B."/>
            <person name="Hsieh H.M."/>
            <person name="Youens-Clark K."/>
            <person name="Lutzoni F."/>
            <person name="Miadlikowska J."/>
            <person name="Eastwood D.C."/>
            <person name="Hamelin R.C."/>
            <person name="Grigoriev I.V."/>
            <person name="U'Ren J.M."/>
        </authorList>
    </citation>
    <scope>NUCLEOTIDE SEQUENCE [LARGE SCALE GENOMIC DNA]</scope>
    <source>
        <strain evidence="1 2">ER1909</strain>
    </source>
</reference>
<organism evidence="1 2">
    <name type="scientific">Hypoxylon rubiginosum</name>
    <dbReference type="NCBI Taxonomy" id="110542"/>
    <lineage>
        <taxon>Eukaryota</taxon>
        <taxon>Fungi</taxon>
        <taxon>Dikarya</taxon>
        <taxon>Ascomycota</taxon>
        <taxon>Pezizomycotina</taxon>
        <taxon>Sordariomycetes</taxon>
        <taxon>Xylariomycetidae</taxon>
        <taxon>Xylariales</taxon>
        <taxon>Hypoxylaceae</taxon>
        <taxon>Hypoxylon</taxon>
    </lineage>
</organism>
<evidence type="ECO:0000313" key="1">
    <source>
        <dbReference type="EMBL" id="KAI6092279.1"/>
    </source>
</evidence>
<keyword evidence="2" id="KW-1185">Reference proteome</keyword>
<protein>
    <submittedName>
        <fullName evidence="1">Solute carrier family 25 member 42</fullName>
    </submittedName>
</protein>
<proteinExistence type="predicted"/>
<sequence length="561" mass="62484">MAATPENVKAKPASGFQYRDFVSQPVVAAFCAGGVAGAVSRTVVSPLERLKILFQVQSAGHNEYKLSIGKALGKMWKEEGWRGFMAGNGTNCIRIVPYSAVQFGSYNLYKRHFFEKYPNAPLSPFERLICGGIAGITSVVFTYPLDIVRTRLSIQSASFAALSNKPKDKLPGMWTTLAVMYKEEGGLPALYRGIIPTVAGVAPYVGLNFMTYEFVRKYLTPEGDQNPSAVRKLLAGAVSGAVAQTCTYPFDVLRRRFQINTMSGMGYKYKSIGDAVRMILSQEGPRGLYKGLIPNLLKVAPSMAANWLSFEVTRDFLPPALTANFHRPPTQFDSILISKFPVAHLKFSQFSVTTNPQHNSFFSHRLSFCQSQRVTVKMGIDLDRHHVRNTHRKAPKSDNVYLKLLVKLYRFLARRTDSSFNKVVLRRLFMSRMNRPPVSLSRVKGQIPKDGEDKIVVVVGTITDDNRLLEVPKVSIAALRFTATARARILAAGGEALTLDQLALRAPTGSNTLLLRGPKNAREAFKHFGMGPHKHKKPYLESKGRKFEKARGRRRSRGFKV</sequence>
<name>A0ACC0DHW7_9PEZI</name>
<dbReference type="EMBL" id="MU394284">
    <property type="protein sequence ID" value="KAI6092279.1"/>
    <property type="molecule type" value="Genomic_DNA"/>
</dbReference>
<comment type="caution">
    <text evidence="1">The sequence shown here is derived from an EMBL/GenBank/DDBJ whole genome shotgun (WGS) entry which is preliminary data.</text>
</comment>